<evidence type="ECO:0000313" key="3">
    <source>
        <dbReference type="Proteomes" id="UP000247476"/>
    </source>
</evidence>
<feature type="non-terminal residue" evidence="2">
    <location>
        <position position="99"/>
    </location>
</feature>
<protein>
    <recommendedName>
        <fullName evidence="1">Insertion element IS150 protein InsJ-like helix-turn-helix domain-containing protein</fullName>
    </recommendedName>
</protein>
<evidence type="ECO:0000313" key="2">
    <source>
        <dbReference type="EMBL" id="PYI57604.1"/>
    </source>
</evidence>
<dbReference type="EMBL" id="QJVJ01000001">
    <property type="protein sequence ID" value="PYI57604.1"/>
    <property type="molecule type" value="Genomic_DNA"/>
</dbReference>
<dbReference type="SUPFAM" id="SSF48295">
    <property type="entry name" value="TrpR-like"/>
    <property type="match status" value="2"/>
</dbReference>
<dbReference type="RefSeq" id="WP_146250146.1">
    <property type="nucleotide sequence ID" value="NZ_QJVJ01000001.1"/>
</dbReference>
<sequence length="99" mass="11742">MRQKWSAQQKLAVIQEADEMGLQATSQKYDIGRTTLIEWRDRYEQWGYEGLGNRTHNRSYCAGLKLQAVEDYLSGELSQSQIIRKYKIACRTQLRRWIQ</sequence>
<dbReference type="InterPro" id="IPR055247">
    <property type="entry name" value="InsJ-like_HTH"/>
</dbReference>
<dbReference type="Proteomes" id="UP000247476">
    <property type="component" value="Unassembled WGS sequence"/>
</dbReference>
<dbReference type="GO" id="GO:0043565">
    <property type="term" value="F:sequence-specific DNA binding"/>
    <property type="evidence" value="ECO:0007669"/>
    <property type="project" value="InterPro"/>
</dbReference>
<dbReference type="OrthoDB" id="9797531at2"/>
<dbReference type="InterPro" id="IPR036388">
    <property type="entry name" value="WH-like_DNA-bd_sf"/>
</dbReference>
<feature type="domain" description="Insertion element IS150 protein InsJ-like helix-turn-helix" evidence="1">
    <location>
        <begin position="65"/>
        <end position="99"/>
    </location>
</feature>
<dbReference type="AlphaFoldDB" id="A0A2V5KG70"/>
<dbReference type="Pfam" id="PF13518">
    <property type="entry name" value="HTH_28"/>
    <property type="match status" value="1"/>
</dbReference>
<gene>
    <name evidence="2" type="ORF">DLM86_03720</name>
</gene>
<accession>A0A2V5KG70</accession>
<keyword evidence="3" id="KW-1185">Reference proteome</keyword>
<organism evidence="2 3">
    <name type="scientific">Paenibacillus flagellatus</name>
    <dbReference type="NCBI Taxonomy" id="2211139"/>
    <lineage>
        <taxon>Bacteria</taxon>
        <taxon>Bacillati</taxon>
        <taxon>Bacillota</taxon>
        <taxon>Bacilli</taxon>
        <taxon>Bacillales</taxon>
        <taxon>Paenibacillaceae</taxon>
        <taxon>Paenibacillus</taxon>
    </lineage>
</organism>
<dbReference type="Gene3D" id="1.10.10.10">
    <property type="entry name" value="Winged helix-like DNA-binding domain superfamily/Winged helix DNA-binding domain"/>
    <property type="match status" value="1"/>
</dbReference>
<comment type="caution">
    <text evidence="2">The sequence shown here is derived from an EMBL/GenBank/DDBJ whole genome shotgun (WGS) entry which is preliminary data.</text>
</comment>
<reference evidence="2 3" key="1">
    <citation type="submission" date="2018-05" db="EMBL/GenBank/DDBJ databases">
        <title>Paenibacillus flagellatus sp. nov., isolated from selenium mineral soil.</title>
        <authorList>
            <person name="Dai X."/>
        </authorList>
    </citation>
    <scope>NUCLEOTIDE SEQUENCE [LARGE SCALE GENOMIC DNA]</scope>
    <source>
        <strain evidence="2 3">DXL2</strain>
    </source>
</reference>
<dbReference type="Gene3D" id="1.10.10.60">
    <property type="entry name" value="Homeodomain-like"/>
    <property type="match status" value="1"/>
</dbReference>
<dbReference type="InterPro" id="IPR010921">
    <property type="entry name" value="Trp_repressor/repl_initiator"/>
</dbReference>
<evidence type="ECO:0000259" key="1">
    <source>
        <dbReference type="Pfam" id="PF13518"/>
    </source>
</evidence>
<proteinExistence type="predicted"/>
<name>A0A2V5KG70_9BACL</name>